<feature type="domain" description="LIM zinc-binding" evidence="6">
    <location>
        <begin position="200"/>
        <end position="260"/>
    </location>
</feature>
<evidence type="ECO:0000259" key="6">
    <source>
        <dbReference type="PROSITE" id="PS50023"/>
    </source>
</evidence>
<keyword evidence="3 4" id="KW-0440">LIM domain</keyword>
<dbReference type="PANTHER" id="PTHR24206">
    <property type="entry name" value="OS06G0237300 PROTEIN"/>
    <property type="match status" value="1"/>
</dbReference>
<dbReference type="InterPro" id="IPR001781">
    <property type="entry name" value="Znf_LIM"/>
</dbReference>
<dbReference type="PROSITE" id="PS00478">
    <property type="entry name" value="LIM_DOMAIN_1"/>
    <property type="match status" value="1"/>
</dbReference>
<dbReference type="SUPFAM" id="SSF57716">
    <property type="entry name" value="Glucocorticoid receptor-like (DNA-binding domain)"/>
    <property type="match status" value="2"/>
</dbReference>
<comment type="caution">
    <text evidence="7">The sequence shown here is derived from an EMBL/GenBank/DDBJ whole genome shotgun (WGS) entry which is preliminary data.</text>
</comment>
<dbReference type="Gene3D" id="2.10.110.10">
    <property type="entry name" value="Cysteine Rich Protein"/>
    <property type="match status" value="1"/>
</dbReference>
<sequence>MRAVLTILPKEHLEAASNSGSGGSKERAENQEAEPVSVKERLAMYQAAVSNKESSNSSSAAVMDESEACSLPGGLATVKRQFEGHEFTSSSSQSTVTQFHVQKRSVQEMSSSSEVTVKSSAREMIPPTSLSQQEVIHDQGAHHNNVAAGYGNHYNETVMLVGGEDLPKVSTQALKQQYEKTIEDAAPAKETKKIRIPESELCRVCRKRVYPMESLIADQQNFHKNCFRCEHCKGKLSLGNYASLHGRMYCKPHYKQLFKSKGNYDEGFGQKPHRELWNNKNQKNSPIKSPTPEKKAIDSRYPSTQTIVNKLEEENKRPTSKISVVWPPQVDSPKKSFTVEEELKLVKPSWPPPEVSHQDNYLSNQPTKPSLSETAVLEQNRPQEANNDCVKVESPTVSEIQSSVLVVSKEPVPNVHTGESKELNSVSHAVAQVGLEMDSEVQVGVEKKEENKENVSAVGGSSMEVLEAKEDKSAEKVEEVRVNGHDRQAESTAFKKEAQKEVDEGNNDILNNRETVKVTPIDGEIEVTQELNGNSNNNNNNSQSLCDMGQSLIKDEQTLFEKDASDSAQSDTCKDPDWMPIEVLYLAQRDDAFVPADAKRTEATNCFSDTHFLTDTAAGARDFKHTATEQKIDTSSFLEDIFAGLSTSSSTGLLSDFRSDIFSQSAGGRPVVSALDDLLDFGLEKRDERGKDRETESFVCSAADQSTDRCDTSVWTGGEEGLTVEEMIKRNRCYDSADSNGS</sequence>
<evidence type="ECO:0000256" key="3">
    <source>
        <dbReference type="ARBA" id="ARBA00023038"/>
    </source>
</evidence>
<evidence type="ECO:0000313" key="8">
    <source>
        <dbReference type="Proteomes" id="UP001469553"/>
    </source>
</evidence>
<evidence type="ECO:0000313" key="7">
    <source>
        <dbReference type="EMBL" id="MEQ2313714.1"/>
    </source>
</evidence>
<dbReference type="Pfam" id="PF00412">
    <property type="entry name" value="LIM"/>
    <property type="match status" value="1"/>
</dbReference>
<evidence type="ECO:0000256" key="2">
    <source>
        <dbReference type="ARBA" id="ARBA00022833"/>
    </source>
</evidence>
<feature type="region of interest" description="Disordered" evidence="5">
    <location>
        <begin position="102"/>
        <end position="129"/>
    </location>
</feature>
<dbReference type="CDD" id="cd09442">
    <property type="entry name" value="LIM_Eplin_like"/>
    <property type="match status" value="1"/>
</dbReference>
<keyword evidence="8" id="KW-1185">Reference proteome</keyword>
<feature type="region of interest" description="Disordered" evidence="5">
    <location>
        <begin position="1"/>
        <end position="37"/>
    </location>
</feature>
<evidence type="ECO:0000256" key="4">
    <source>
        <dbReference type="PROSITE-ProRule" id="PRU00125"/>
    </source>
</evidence>
<dbReference type="EMBL" id="JAHRIP010084854">
    <property type="protein sequence ID" value="MEQ2313714.1"/>
    <property type="molecule type" value="Genomic_DNA"/>
</dbReference>
<protein>
    <recommendedName>
        <fullName evidence="6">LIM zinc-binding domain-containing protein</fullName>
    </recommendedName>
</protein>
<feature type="region of interest" description="Disordered" evidence="5">
    <location>
        <begin position="269"/>
        <end position="333"/>
    </location>
</feature>
<dbReference type="SMART" id="SM00132">
    <property type="entry name" value="LIM"/>
    <property type="match status" value="1"/>
</dbReference>
<accession>A0ABV1A6C2</accession>
<keyword evidence="2 4" id="KW-0862">Zinc</keyword>
<organism evidence="7 8">
    <name type="scientific">Ameca splendens</name>
    <dbReference type="NCBI Taxonomy" id="208324"/>
    <lineage>
        <taxon>Eukaryota</taxon>
        <taxon>Metazoa</taxon>
        <taxon>Chordata</taxon>
        <taxon>Craniata</taxon>
        <taxon>Vertebrata</taxon>
        <taxon>Euteleostomi</taxon>
        <taxon>Actinopterygii</taxon>
        <taxon>Neopterygii</taxon>
        <taxon>Teleostei</taxon>
        <taxon>Neoteleostei</taxon>
        <taxon>Acanthomorphata</taxon>
        <taxon>Ovalentaria</taxon>
        <taxon>Atherinomorphae</taxon>
        <taxon>Cyprinodontiformes</taxon>
        <taxon>Goodeidae</taxon>
        <taxon>Ameca</taxon>
    </lineage>
</organism>
<feature type="region of interest" description="Disordered" evidence="5">
    <location>
        <begin position="467"/>
        <end position="488"/>
    </location>
</feature>
<gene>
    <name evidence="7" type="ORF">AMECASPLE_004901</name>
</gene>
<evidence type="ECO:0000256" key="5">
    <source>
        <dbReference type="SAM" id="MobiDB-lite"/>
    </source>
</evidence>
<dbReference type="Proteomes" id="UP001469553">
    <property type="component" value="Unassembled WGS sequence"/>
</dbReference>
<feature type="compositionally biased region" description="Polar residues" evidence="5">
    <location>
        <begin position="278"/>
        <end position="288"/>
    </location>
</feature>
<proteinExistence type="predicted"/>
<reference evidence="7 8" key="1">
    <citation type="submission" date="2021-06" db="EMBL/GenBank/DDBJ databases">
        <authorList>
            <person name="Palmer J.M."/>
        </authorList>
    </citation>
    <scope>NUCLEOTIDE SEQUENCE [LARGE SCALE GENOMIC DNA]</scope>
    <source>
        <strain evidence="7 8">AS_MEX2019</strain>
        <tissue evidence="7">Muscle</tissue>
    </source>
</reference>
<name>A0ABV1A6C2_9TELE</name>
<keyword evidence="1 4" id="KW-0479">Metal-binding</keyword>
<dbReference type="PROSITE" id="PS50023">
    <property type="entry name" value="LIM_DOMAIN_2"/>
    <property type="match status" value="1"/>
</dbReference>
<evidence type="ECO:0000256" key="1">
    <source>
        <dbReference type="ARBA" id="ARBA00022723"/>
    </source>
</evidence>
<feature type="region of interest" description="Disordered" evidence="5">
    <location>
        <begin position="348"/>
        <end position="371"/>
    </location>
</feature>
<feature type="compositionally biased region" description="Polar residues" evidence="5">
    <location>
        <begin position="358"/>
        <end position="371"/>
    </location>
</feature>
<feature type="compositionally biased region" description="Low complexity" evidence="5">
    <location>
        <begin position="110"/>
        <end position="119"/>
    </location>
</feature>